<feature type="short sequence motif" description="DGA/G" evidence="4">
    <location>
        <begin position="188"/>
        <end position="190"/>
    </location>
</feature>
<keyword evidence="2 4" id="KW-0442">Lipid degradation</keyword>
<evidence type="ECO:0000313" key="7">
    <source>
        <dbReference type="Proteomes" id="UP000800035"/>
    </source>
</evidence>
<dbReference type="GO" id="GO:0019369">
    <property type="term" value="P:arachidonate metabolic process"/>
    <property type="evidence" value="ECO:0007669"/>
    <property type="project" value="TreeGrafter"/>
</dbReference>
<dbReference type="Proteomes" id="UP000800035">
    <property type="component" value="Unassembled WGS sequence"/>
</dbReference>
<dbReference type="PROSITE" id="PS51635">
    <property type="entry name" value="PNPLA"/>
    <property type="match status" value="1"/>
</dbReference>
<dbReference type="PANTHER" id="PTHR24185">
    <property type="entry name" value="CALCIUM-INDEPENDENT PHOSPHOLIPASE A2-GAMMA"/>
    <property type="match status" value="1"/>
</dbReference>
<feature type="short sequence motif" description="GXGXXG" evidence="4">
    <location>
        <begin position="13"/>
        <end position="18"/>
    </location>
</feature>
<dbReference type="GO" id="GO:0016042">
    <property type="term" value="P:lipid catabolic process"/>
    <property type="evidence" value="ECO:0007669"/>
    <property type="project" value="UniProtKB-UniRule"/>
</dbReference>
<feature type="domain" description="PNPLA" evidence="5">
    <location>
        <begin position="9"/>
        <end position="201"/>
    </location>
</feature>
<sequence>MPEHSLRLLALDGGGVRGLSSLLILKQLMLRINPIAPPRPCDCFDMIGGTSTGGLIAIMLAVGLTVDECINAYTTLSERVFRQKKRALSMKGRTQGRFGSAELEREIKAMIKRQRLDENALLSDVNLACKVFVCTTSCETGKTVRFRSYCSPRQCETTVKIWQAARATSAATSFFDRVTIDSGESFVDGATGANNPIWEVWNEAKDVWPSSNFDDQIQCVVSIGTGIRSLVPFQDSLLGVFKSLKAIATETEPTAEQFVRVKSGLEKCGRYFRFDVLSGLESIGLEESKRMNAIRAATRLYIESEAVFNQMQACTNSMTGKSC</sequence>
<proteinExistence type="predicted"/>
<reference evidence="6" key="1">
    <citation type="journal article" date="2020" name="Stud. Mycol.">
        <title>101 Dothideomycetes genomes: a test case for predicting lifestyles and emergence of pathogens.</title>
        <authorList>
            <person name="Haridas S."/>
            <person name="Albert R."/>
            <person name="Binder M."/>
            <person name="Bloem J."/>
            <person name="Labutti K."/>
            <person name="Salamov A."/>
            <person name="Andreopoulos B."/>
            <person name="Baker S."/>
            <person name="Barry K."/>
            <person name="Bills G."/>
            <person name="Bluhm B."/>
            <person name="Cannon C."/>
            <person name="Castanera R."/>
            <person name="Culley D."/>
            <person name="Daum C."/>
            <person name="Ezra D."/>
            <person name="Gonzalez J."/>
            <person name="Henrissat B."/>
            <person name="Kuo A."/>
            <person name="Liang C."/>
            <person name="Lipzen A."/>
            <person name="Lutzoni F."/>
            <person name="Magnuson J."/>
            <person name="Mondo S."/>
            <person name="Nolan M."/>
            <person name="Ohm R."/>
            <person name="Pangilinan J."/>
            <person name="Park H.-J."/>
            <person name="Ramirez L."/>
            <person name="Alfaro M."/>
            <person name="Sun H."/>
            <person name="Tritt A."/>
            <person name="Yoshinaga Y."/>
            <person name="Zwiers L.-H."/>
            <person name="Turgeon B."/>
            <person name="Goodwin S."/>
            <person name="Spatafora J."/>
            <person name="Crous P."/>
            <person name="Grigoriev I."/>
        </authorList>
    </citation>
    <scope>NUCLEOTIDE SEQUENCE</scope>
    <source>
        <strain evidence="6">CBS 675.92</strain>
    </source>
</reference>
<evidence type="ECO:0000256" key="3">
    <source>
        <dbReference type="ARBA" id="ARBA00023098"/>
    </source>
</evidence>
<keyword evidence="1 4" id="KW-0378">Hydrolase</keyword>
<dbReference type="InterPro" id="IPR016035">
    <property type="entry name" value="Acyl_Trfase/lysoPLipase"/>
</dbReference>
<keyword evidence="3 4" id="KW-0443">Lipid metabolism</keyword>
<dbReference type="CDD" id="cd07216">
    <property type="entry name" value="Pat17_PNPLA8_PNPLA9_like3"/>
    <property type="match status" value="1"/>
</dbReference>
<dbReference type="PANTHER" id="PTHR24185:SF1">
    <property type="entry name" value="CALCIUM-INDEPENDENT PHOSPHOLIPASE A2-GAMMA"/>
    <property type="match status" value="1"/>
</dbReference>
<name>A0A6A5T9C1_9PLEO</name>
<dbReference type="EMBL" id="ML977035">
    <property type="protein sequence ID" value="KAF1949575.1"/>
    <property type="molecule type" value="Genomic_DNA"/>
</dbReference>
<dbReference type="OrthoDB" id="6612291at2759"/>
<evidence type="ECO:0000256" key="1">
    <source>
        <dbReference type="ARBA" id="ARBA00022801"/>
    </source>
</evidence>
<evidence type="ECO:0000256" key="2">
    <source>
        <dbReference type="ARBA" id="ARBA00022963"/>
    </source>
</evidence>
<accession>A0A6A5T9C1</accession>
<keyword evidence="7" id="KW-1185">Reference proteome</keyword>
<dbReference type="GO" id="GO:0047499">
    <property type="term" value="F:calcium-independent phospholipase A2 activity"/>
    <property type="evidence" value="ECO:0007669"/>
    <property type="project" value="TreeGrafter"/>
</dbReference>
<feature type="active site" description="Nucleophile" evidence="4">
    <location>
        <position position="51"/>
    </location>
</feature>
<dbReference type="Pfam" id="PF01734">
    <property type="entry name" value="Patatin"/>
    <property type="match status" value="1"/>
</dbReference>
<dbReference type="SUPFAM" id="SSF52151">
    <property type="entry name" value="FabD/lysophospholipase-like"/>
    <property type="match status" value="1"/>
</dbReference>
<protein>
    <submittedName>
        <fullName evidence="6">FabD/lysophospholipase-like protein</fullName>
    </submittedName>
</protein>
<feature type="short sequence motif" description="GXSXG" evidence="4">
    <location>
        <begin position="49"/>
        <end position="53"/>
    </location>
</feature>
<dbReference type="GO" id="GO:0016020">
    <property type="term" value="C:membrane"/>
    <property type="evidence" value="ECO:0007669"/>
    <property type="project" value="TreeGrafter"/>
</dbReference>
<evidence type="ECO:0000259" key="5">
    <source>
        <dbReference type="PROSITE" id="PS51635"/>
    </source>
</evidence>
<evidence type="ECO:0000256" key="4">
    <source>
        <dbReference type="PROSITE-ProRule" id="PRU01161"/>
    </source>
</evidence>
<dbReference type="InterPro" id="IPR002641">
    <property type="entry name" value="PNPLA_dom"/>
</dbReference>
<gene>
    <name evidence="6" type="ORF">CC80DRAFT_428756</name>
</gene>
<dbReference type="GO" id="GO:0046486">
    <property type="term" value="P:glycerolipid metabolic process"/>
    <property type="evidence" value="ECO:0007669"/>
    <property type="project" value="UniProtKB-ARBA"/>
</dbReference>
<dbReference type="AlphaFoldDB" id="A0A6A5T9C1"/>
<feature type="active site" description="Proton acceptor" evidence="4">
    <location>
        <position position="188"/>
    </location>
</feature>
<evidence type="ECO:0000313" key="6">
    <source>
        <dbReference type="EMBL" id="KAF1949575.1"/>
    </source>
</evidence>
<dbReference type="Gene3D" id="3.40.1090.10">
    <property type="entry name" value="Cytosolic phospholipase A2 catalytic domain"/>
    <property type="match status" value="1"/>
</dbReference>
<organism evidence="6 7">
    <name type="scientific">Byssothecium circinans</name>
    <dbReference type="NCBI Taxonomy" id="147558"/>
    <lineage>
        <taxon>Eukaryota</taxon>
        <taxon>Fungi</taxon>
        <taxon>Dikarya</taxon>
        <taxon>Ascomycota</taxon>
        <taxon>Pezizomycotina</taxon>
        <taxon>Dothideomycetes</taxon>
        <taxon>Pleosporomycetidae</taxon>
        <taxon>Pleosporales</taxon>
        <taxon>Massarineae</taxon>
        <taxon>Massarinaceae</taxon>
        <taxon>Byssothecium</taxon>
    </lineage>
</organism>